<accession>A0A1G8H127</accession>
<evidence type="ECO:0000256" key="6">
    <source>
        <dbReference type="ARBA" id="ARBA00023136"/>
    </source>
</evidence>
<evidence type="ECO:0000313" key="10">
    <source>
        <dbReference type="Proteomes" id="UP000198656"/>
    </source>
</evidence>
<dbReference type="InterPro" id="IPR017475">
    <property type="entry name" value="EPS_sugar_tfrase"/>
</dbReference>
<feature type="transmembrane region" description="Helical" evidence="7">
    <location>
        <begin position="87"/>
        <end position="111"/>
    </location>
</feature>
<comment type="similarity">
    <text evidence="2">Belongs to the bacterial sugar transferase family.</text>
</comment>
<dbReference type="PANTHER" id="PTHR30576:SF0">
    <property type="entry name" value="UNDECAPRENYL-PHOSPHATE N-ACETYLGALACTOSAMINYL 1-PHOSPHATE TRANSFERASE-RELATED"/>
    <property type="match status" value="1"/>
</dbReference>
<keyword evidence="4 7" id="KW-0812">Transmembrane</keyword>
<dbReference type="STRING" id="1121419.SAMN05443529_12413"/>
<dbReference type="InterPro" id="IPR003362">
    <property type="entry name" value="Bact_transf"/>
</dbReference>
<keyword evidence="6 7" id="KW-0472">Membrane</keyword>
<dbReference type="GO" id="GO:0016780">
    <property type="term" value="F:phosphotransferase activity, for other substituted phosphate groups"/>
    <property type="evidence" value="ECO:0007669"/>
    <property type="project" value="TreeGrafter"/>
</dbReference>
<dbReference type="OrthoDB" id="9808602at2"/>
<dbReference type="EMBL" id="FNCP01000024">
    <property type="protein sequence ID" value="SDI00279.1"/>
    <property type="molecule type" value="Genomic_DNA"/>
</dbReference>
<dbReference type="GO" id="GO:0016020">
    <property type="term" value="C:membrane"/>
    <property type="evidence" value="ECO:0007669"/>
    <property type="project" value="UniProtKB-SubCell"/>
</dbReference>
<dbReference type="RefSeq" id="WP_092334951.1">
    <property type="nucleotide sequence ID" value="NZ_FNCP01000024.1"/>
</dbReference>
<organism evidence="9 10">
    <name type="scientific">Desulfosporosinus hippei DSM 8344</name>
    <dbReference type="NCBI Taxonomy" id="1121419"/>
    <lineage>
        <taxon>Bacteria</taxon>
        <taxon>Bacillati</taxon>
        <taxon>Bacillota</taxon>
        <taxon>Clostridia</taxon>
        <taxon>Eubacteriales</taxon>
        <taxon>Desulfitobacteriaceae</taxon>
        <taxon>Desulfosporosinus</taxon>
    </lineage>
</organism>
<evidence type="ECO:0000256" key="5">
    <source>
        <dbReference type="ARBA" id="ARBA00022989"/>
    </source>
</evidence>
<keyword evidence="10" id="KW-1185">Reference proteome</keyword>
<gene>
    <name evidence="9" type="ORF">SAMN05443529_12413</name>
</gene>
<protein>
    <submittedName>
        <fullName evidence="9">Exopolysaccharide biosynthesis polyprenyl glycosylphosphotransferase</fullName>
    </submittedName>
</protein>
<comment type="subcellular location">
    <subcellularLocation>
        <location evidence="1">Membrane</location>
        <topology evidence="1">Multi-pass membrane protein</topology>
    </subcellularLocation>
</comment>
<evidence type="ECO:0000256" key="2">
    <source>
        <dbReference type="ARBA" id="ARBA00006464"/>
    </source>
</evidence>
<evidence type="ECO:0000259" key="8">
    <source>
        <dbReference type="Pfam" id="PF02397"/>
    </source>
</evidence>
<proteinExistence type="inferred from homology"/>
<name>A0A1G8H127_9FIRM</name>
<feature type="domain" description="Bacterial sugar transferase" evidence="8">
    <location>
        <begin position="82"/>
        <end position="263"/>
    </location>
</feature>
<dbReference type="PANTHER" id="PTHR30576">
    <property type="entry name" value="COLANIC BIOSYNTHESIS UDP-GLUCOSE LIPID CARRIER TRANSFERASE"/>
    <property type="match status" value="1"/>
</dbReference>
<dbReference type="NCBIfam" id="TIGR03025">
    <property type="entry name" value="EPS_sugtrans"/>
    <property type="match status" value="1"/>
</dbReference>
<keyword evidence="5 7" id="KW-1133">Transmembrane helix</keyword>
<dbReference type="Proteomes" id="UP000198656">
    <property type="component" value="Unassembled WGS sequence"/>
</dbReference>
<reference evidence="10" key="1">
    <citation type="submission" date="2016-10" db="EMBL/GenBank/DDBJ databases">
        <authorList>
            <person name="Varghese N."/>
            <person name="Submissions S."/>
        </authorList>
    </citation>
    <scope>NUCLEOTIDE SEQUENCE [LARGE SCALE GENOMIC DNA]</scope>
    <source>
        <strain evidence="10">DSM 8344</strain>
    </source>
</reference>
<evidence type="ECO:0000256" key="7">
    <source>
        <dbReference type="SAM" id="Phobius"/>
    </source>
</evidence>
<keyword evidence="3 9" id="KW-0808">Transferase</keyword>
<dbReference type="Pfam" id="PF02397">
    <property type="entry name" value="Bac_transf"/>
    <property type="match status" value="1"/>
</dbReference>
<dbReference type="AlphaFoldDB" id="A0A1G8H127"/>
<evidence type="ECO:0000256" key="4">
    <source>
        <dbReference type="ARBA" id="ARBA00022692"/>
    </source>
</evidence>
<evidence type="ECO:0000313" key="9">
    <source>
        <dbReference type="EMBL" id="SDI00279.1"/>
    </source>
</evidence>
<evidence type="ECO:0000256" key="3">
    <source>
        <dbReference type="ARBA" id="ARBA00022679"/>
    </source>
</evidence>
<evidence type="ECO:0000256" key="1">
    <source>
        <dbReference type="ARBA" id="ARBA00004141"/>
    </source>
</evidence>
<sequence length="283" mass="31726">MAEGTIERELQGFAEAEVAVISSKLDDKKKAISQCLEEGKEVVIVPDIVDILLYSAIPQYVEDRLLLRIKPPGLGVGQQCVKRVFDIIGALIILLVLSPIMILLLLLIPILSPGPAIFKQERLGKNGLIFKVIKFRSMVNNAEETTGPVLATEKDPRITRFGGFLRGARLDELPQFINVLKGDMSIVGPRPEREFFVNQYRESVPYYGYRMSVKPGITGLAQVKGNYRTTPEDKLRCDLMYITNYSFWLDLSILLQTIGVVFQRDRAAGLTIQTNSRLKKLVS</sequence>